<dbReference type="CDD" id="cd00085">
    <property type="entry name" value="HNHc"/>
    <property type="match status" value="1"/>
</dbReference>
<dbReference type="Proteomes" id="UP000298218">
    <property type="component" value="Unassembled WGS sequence"/>
</dbReference>
<keyword evidence="3" id="KW-1185">Reference proteome</keyword>
<accession>A0A4Y8KYA5</accession>
<dbReference type="Pfam" id="PF02720">
    <property type="entry name" value="DUF222"/>
    <property type="match status" value="1"/>
</dbReference>
<dbReference type="InterPro" id="IPR003870">
    <property type="entry name" value="DUF222"/>
</dbReference>
<protein>
    <submittedName>
        <fullName evidence="2">HNH endonuclease</fullName>
    </submittedName>
</protein>
<reference evidence="2 3" key="1">
    <citation type="submission" date="2019-03" db="EMBL/GenBank/DDBJ databases">
        <title>Genomics of glacier-inhabiting Cryobacterium strains.</title>
        <authorList>
            <person name="Liu Q."/>
            <person name="Xin Y.-H."/>
        </authorList>
    </citation>
    <scope>NUCLEOTIDE SEQUENCE [LARGE SCALE GENOMIC DNA]</scope>
    <source>
        <strain evidence="2 3">CGMCC 1.4292</strain>
    </source>
</reference>
<organism evidence="2 3">
    <name type="scientific">Cryobacterium psychrophilum</name>
    <dbReference type="NCBI Taxonomy" id="41988"/>
    <lineage>
        <taxon>Bacteria</taxon>
        <taxon>Bacillati</taxon>
        <taxon>Actinomycetota</taxon>
        <taxon>Actinomycetes</taxon>
        <taxon>Micrococcales</taxon>
        <taxon>Microbacteriaceae</taxon>
        <taxon>Cryobacterium</taxon>
    </lineage>
</organism>
<feature type="domain" description="HNH nuclease" evidence="1">
    <location>
        <begin position="478"/>
        <end position="531"/>
    </location>
</feature>
<dbReference type="EMBL" id="SOHQ01000001">
    <property type="protein sequence ID" value="TFD82361.1"/>
    <property type="molecule type" value="Genomic_DNA"/>
</dbReference>
<dbReference type="SMART" id="SM00507">
    <property type="entry name" value="HNHc"/>
    <property type="match status" value="1"/>
</dbReference>
<gene>
    <name evidence="2" type="ORF">E3T53_00325</name>
</gene>
<name>A0A4Y8KYA5_9MICO</name>
<dbReference type="GO" id="GO:0004519">
    <property type="term" value="F:endonuclease activity"/>
    <property type="evidence" value="ECO:0007669"/>
    <property type="project" value="UniProtKB-KW"/>
</dbReference>
<comment type="caution">
    <text evidence="2">The sequence shown here is derived from an EMBL/GenBank/DDBJ whole genome shotgun (WGS) entry which is preliminary data.</text>
</comment>
<keyword evidence="2" id="KW-0255">Endonuclease</keyword>
<dbReference type="InterPro" id="IPR003615">
    <property type="entry name" value="HNH_nuc"/>
</dbReference>
<proteinExistence type="predicted"/>
<dbReference type="OrthoDB" id="5177627at2"/>
<dbReference type="AlphaFoldDB" id="A0A4Y8KYA5"/>
<evidence type="ECO:0000313" key="3">
    <source>
        <dbReference type="Proteomes" id="UP000298218"/>
    </source>
</evidence>
<dbReference type="RefSeq" id="WP_134171746.1">
    <property type="nucleotide sequence ID" value="NZ_SODI01000001.1"/>
</dbReference>
<sequence length="591" mass="63184">MEGLSGTIRVGQAADAVADVMGDRSGVPTRSLSPALAVGPRRRSVRVLSAGAVVAAEESGRSFTRPAAPSAARPAMPIVPPVAPASATTGDVGSELARAITAVNALGCSSAAYEVLTDAAAIAGQRLIADARRLLDTRAAWMAASIARRSRPELGHSGLAAKRGFVNPEDMIQQVTGSTRGEATTLISVGTLLAETEAVDKLVQDAIDNPDPGRALVTVPWQAPIGHAVSSGMLSIAKADGIRKGLGNIDTAITAEKLGEALELLLHEAEALNADQLFKRARRLRDRLNEASIAAGEKAARDQRYWRVWRQRDGMVRSSALLAPEEGEFVLSAYETATSPRRTGVRFVDPEQASWADALLKDPRTLDQIAADALVQMLRLAGEAESADPRDYQLGQGHPKGRLAARVFGGRRPAVRVMVTQKTLTDGSGFGQLEGNPASISWESIDRNLCDTGTVGVMFSDDGQCVNVGRDSRLFTLRQRLGLAVRDGGCRWPDCTRPASWTEAHHINHWKAHNGKTDIADGISLCKFHHLLLHNNGWQIFCNGGQYWLRPPPDVDGQQRRIAMPSKNALILNEYGSNDDTSPPVGASRTG</sequence>
<evidence type="ECO:0000259" key="1">
    <source>
        <dbReference type="SMART" id="SM00507"/>
    </source>
</evidence>
<evidence type="ECO:0000313" key="2">
    <source>
        <dbReference type="EMBL" id="TFD82361.1"/>
    </source>
</evidence>
<keyword evidence="2" id="KW-0378">Hydrolase</keyword>
<keyword evidence="2" id="KW-0540">Nuclease</keyword>